<organism evidence="1 2">
    <name type="scientific">Acetobacter pomorum</name>
    <dbReference type="NCBI Taxonomy" id="65959"/>
    <lineage>
        <taxon>Bacteria</taxon>
        <taxon>Pseudomonadati</taxon>
        <taxon>Pseudomonadota</taxon>
        <taxon>Alphaproteobacteria</taxon>
        <taxon>Acetobacterales</taxon>
        <taxon>Acetobacteraceae</taxon>
        <taxon>Acetobacter</taxon>
    </lineage>
</organism>
<accession>A0AAN1PKC4</accession>
<name>A0AAN1PKC4_9PROT</name>
<gene>
    <name evidence="1" type="ORF">CJF59_01550</name>
</gene>
<protein>
    <submittedName>
        <fullName evidence="1">Uncharacterized protein</fullName>
    </submittedName>
</protein>
<reference evidence="1 2" key="2">
    <citation type="submission" date="2018-08" db="EMBL/GenBank/DDBJ databases">
        <title>Acetobacter oryzifermentans sp. nov., isolated from Korea traditional vinegar and reclassification of Acetobacter pasteurianus subsp. ascendens (Henneberg 1898) as Acetobacter ascendens comb. nov.</title>
        <authorList>
            <person name="Cho G.Y."/>
            <person name="Lee S.H."/>
        </authorList>
    </citation>
    <scope>NUCLEOTIDE SEQUENCE [LARGE SCALE GENOMIC DNA]</scope>
    <source>
        <strain evidence="1 2">SH</strain>
    </source>
</reference>
<sequence>MEVRLKKNGKPHYSLRVGAVYALHKVGSISDAQLRAAEDWARDYETGILGGKDPQASKQCGKPDAEYAILSRLAAVDRCHYIEEHLGKVSERILITVMIECLSLNEMALALALVKQKFDKDGQPIKKVVGKNDMVRLAGKIDLLLEQLAEAYAKMHEARDDLITDWSSVPAAIQT</sequence>
<proteinExistence type="predicted"/>
<evidence type="ECO:0000313" key="1">
    <source>
        <dbReference type="EMBL" id="AXN01609.1"/>
    </source>
</evidence>
<dbReference type="EMBL" id="CP023189">
    <property type="protein sequence ID" value="AXN01609.1"/>
    <property type="molecule type" value="Genomic_DNA"/>
</dbReference>
<dbReference type="Proteomes" id="UP000256572">
    <property type="component" value="Chromosome"/>
</dbReference>
<evidence type="ECO:0000313" key="2">
    <source>
        <dbReference type="Proteomes" id="UP000256572"/>
    </source>
</evidence>
<dbReference type="AlphaFoldDB" id="A0AAN1PKC4"/>
<reference evidence="1 2" key="1">
    <citation type="submission" date="2017-09" db="EMBL/GenBank/DDBJ databases">
        <authorList>
            <person name="Kim K.H."/>
            <person name="Chun B.H."/>
            <person name="Han G.S."/>
            <person name="Hyun S.G."/>
            <person name="Jeon C.O."/>
        </authorList>
    </citation>
    <scope>NUCLEOTIDE SEQUENCE [LARGE SCALE GENOMIC DNA]</scope>
    <source>
        <strain evidence="1 2">SH</strain>
    </source>
</reference>